<evidence type="ECO:0008006" key="3">
    <source>
        <dbReference type="Google" id="ProtNLM"/>
    </source>
</evidence>
<keyword evidence="2" id="KW-1185">Reference proteome</keyword>
<dbReference type="EMBL" id="CAUJNA010000910">
    <property type="protein sequence ID" value="CAJ1382491.1"/>
    <property type="molecule type" value="Genomic_DNA"/>
</dbReference>
<name>A0AA36I7H0_9DINO</name>
<dbReference type="Proteomes" id="UP001178507">
    <property type="component" value="Unassembled WGS sequence"/>
</dbReference>
<reference evidence="1" key="1">
    <citation type="submission" date="2023-08" db="EMBL/GenBank/DDBJ databases">
        <authorList>
            <person name="Chen Y."/>
            <person name="Shah S."/>
            <person name="Dougan E. K."/>
            <person name="Thang M."/>
            <person name="Chan C."/>
        </authorList>
    </citation>
    <scope>NUCLEOTIDE SEQUENCE</scope>
</reference>
<proteinExistence type="predicted"/>
<accession>A0AA36I7H0</accession>
<protein>
    <recommendedName>
        <fullName evidence="3">Sulfotransferase</fullName>
    </recommendedName>
</protein>
<dbReference type="AlphaFoldDB" id="A0AA36I7H0"/>
<gene>
    <name evidence="1" type="ORF">EVOR1521_LOCUS9853</name>
</gene>
<sequence length="412" mass="45993">MNLLLLAGILFVAGKDTPGKTQIRVIKPMNLSALVFMHVFKAGGTSYGAALAKYARAHKIPFFTDMRQGKQMVLPSAILEMNKKAKHLAEAPSGRGFTIFHGHLCDLGLAKLNSLHGGVLGPFLRAPLFVAVLREPSARLVSVFLQLTAGLRHERGAALSMDPKTLQGGRMDKDRLEDMFAQFMRQQEVAQCRIVPNQVLGAAWASPCASVHALDSARLASMSQLLERSVLPLLTERTLDSAALLDHFLAGAGYKHAPSVRQFMLRNPFRCGKYQDWRQGRRHGALEECRDAEGYHVDQGARLLSDAIRHVVSEYMGYEMWLYSNATSLFKRYLEVYSIDSSTEPCNISTSEGCSKKQRAYLDIWKKKSLSEIQAELGRQNDLRRLSSAKEIQALRKVPVLEALQKKLREEL</sequence>
<organism evidence="1 2">
    <name type="scientific">Effrenium voratum</name>
    <dbReference type="NCBI Taxonomy" id="2562239"/>
    <lineage>
        <taxon>Eukaryota</taxon>
        <taxon>Sar</taxon>
        <taxon>Alveolata</taxon>
        <taxon>Dinophyceae</taxon>
        <taxon>Suessiales</taxon>
        <taxon>Symbiodiniaceae</taxon>
        <taxon>Effrenium</taxon>
    </lineage>
</organism>
<evidence type="ECO:0000313" key="1">
    <source>
        <dbReference type="EMBL" id="CAJ1382491.1"/>
    </source>
</evidence>
<dbReference type="InterPro" id="IPR027417">
    <property type="entry name" value="P-loop_NTPase"/>
</dbReference>
<evidence type="ECO:0000313" key="2">
    <source>
        <dbReference type="Proteomes" id="UP001178507"/>
    </source>
</evidence>
<dbReference type="Gene3D" id="3.40.50.300">
    <property type="entry name" value="P-loop containing nucleotide triphosphate hydrolases"/>
    <property type="match status" value="1"/>
</dbReference>
<comment type="caution">
    <text evidence="1">The sequence shown here is derived from an EMBL/GenBank/DDBJ whole genome shotgun (WGS) entry which is preliminary data.</text>
</comment>